<dbReference type="GO" id="GO:0005739">
    <property type="term" value="C:mitochondrion"/>
    <property type="evidence" value="ECO:0007669"/>
    <property type="project" value="TreeGrafter"/>
</dbReference>
<accession>A0A7J7JXS8</accession>
<comment type="function">
    <text evidence="5">Converts proline to delta-1-pyrroline-5-carboxylate.</text>
</comment>
<dbReference type="Proteomes" id="UP000593567">
    <property type="component" value="Unassembled WGS sequence"/>
</dbReference>
<dbReference type="PANTHER" id="PTHR13914">
    <property type="entry name" value="PROLINE OXIDASE"/>
    <property type="match status" value="1"/>
</dbReference>
<comment type="caution">
    <text evidence="7">The sequence shown here is derived from an EMBL/GenBank/DDBJ whole genome shotgun (WGS) entry which is preliminary data.</text>
</comment>
<evidence type="ECO:0000256" key="2">
    <source>
        <dbReference type="ARBA" id="ARBA00005869"/>
    </source>
</evidence>
<evidence type="ECO:0000256" key="5">
    <source>
        <dbReference type="RuleBase" id="RU364054"/>
    </source>
</evidence>
<dbReference type="EC" id="1.5.5.2" evidence="5"/>
<dbReference type="Pfam" id="PF01619">
    <property type="entry name" value="Pro_dh"/>
    <property type="match status" value="1"/>
</dbReference>
<feature type="domain" description="Proline dehydrogenase" evidence="6">
    <location>
        <begin position="14"/>
        <end position="63"/>
    </location>
</feature>
<dbReference type="InterPro" id="IPR015659">
    <property type="entry name" value="Proline_oxidase"/>
</dbReference>
<comment type="catalytic activity">
    <reaction evidence="5">
        <text>L-proline + a quinone = (S)-1-pyrroline-5-carboxylate + a quinol + H(+)</text>
        <dbReference type="Rhea" id="RHEA:23784"/>
        <dbReference type="ChEBI" id="CHEBI:15378"/>
        <dbReference type="ChEBI" id="CHEBI:17388"/>
        <dbReference type="ChEBI" id="CHEBI:24646"/>
        <dbReference type="ChEBI" id="CHEBI:60039"/>
        <dbReference type="ChEBI" id="CHEBI:132124"/>
        <dbReference type="EC" id="1.5.5.2"/>
    </reaction>
</comment>
<evidence type="ECO:0000256" key="4">
    <source>
        <dbReference type="ARBA" id="ARBA00023062"/>
    </source>
</evidence>
<name>A0A7J7JXS8_BUGNE</name>
<gene>
    <name evidence="7" type="ORF">EB796_011568</name>
</gene>
<dbReference type="GO" id="GO:0004657">
    <property type="term" value="F:proline dehydrogenase activity"/>
    <property type="evidence" value="ECO:0007669"/>
    <property type="project" value="UniProtKB-EC"/>
</dbReference>
<evidence type="ECO:0000256" key="3">
    <source>
        <dbReference type="ARBA" id="ARBA00023002"/>
    </source>
</evidence>
<evidence type="ECO:0000259" key="6">
    <source>
        <dbReference type="Pfam" id="PF01619"/>
    </source>
</evidence>
<comment type="pathway">
    <text evidence="1">Amino-acid degradation; L-proline degradation into L-glutamate; L-glutamate from L-proline: step 1/2.</text>
</comment>
<dbReference type="InterPro" id="IPR029041">
    <property type="entry name" value="FAD-linked_oxidoreductase-like"/>
</dbReference>
<dbReference type="Gene3D" id="3.20.20.220">
    <property type="match status" value="1"/>
</dbReference>
<reference evidence="7" key="1">
    <citation type="submission" date="2020-06" db="EMBL/GenBank/DDBJ databases">
        <title>Draft genome of Bugula neritina, a colonial animal packing powerful symbionts and potential medicines.</title>
        <authorList>
            <person name="Rayko M."/>
        </authorList>
    </citation>
    <scope>NUCLEOTIDE SEQUENCE [LARGE SCALE GENOMIC DNA]</scope>
    <source>
        <strain evidence="7">Kwan_BN1</strain>
    </source>
</reference>
<comment type="similarity">
    <text evidence="2 5">Belongs to the proline oxidase family.</text>
</comment>
<evidence type="ECO:0000313" key="7">
    <source>
        <dbReference type="EMBL" id="KAF6030128.1"/>
    </source>
</evidence>
<dbReference type="InterPro" id="IPR002872">
    <property type="entry name" value="Proline_DH_dom"/>
</dbReference>
<sequence>MTFTMGKAEVHCVFDISAKLVRGAYMVAEENEAKSQGHPCPVHDGIQATHNSYNSTANWLLQKIRDNSNRGDKSALFLLLITKTPSNRL</sequence>
<dbReference type="EMBL" id="VXIV02001750">
    <property type="protein sequence ID" value="KAF6030128.1"/>
    <property type="molecule type" value="Genomic_DNA"/>
</dbReference>
<dbReference type="AlphaFoldDB" id="A0A7J7JXS8"/>
<keyword evidence="4 5" id="KW-0642">Proline metabolism</keyword>
<dbReference type="PANTHER" id="PTHR13914:SF0">
    <property type="entry name" value="PROLINE DEHYDROGENASE 1, MITOCHONDRIAL"/>
    <property type="match status" value="1"/>
</dbReference>
<evidence type="ECO:0000256" key="1">
    <source>
        <dbReference type="ARBA" id="ARBA00004739"/>
    </source>
</evidence>
<evidence type="ECO:0000313" key="8">
    <source>
        <dbReference type="Proteomes" id="UP000593567"/>
    </source>
</evidence>
<dbReference type="SUPFAM" id="SSF51730">
    <property type="entry name" value="FAD-linked oxidoreductase"/>
    <property type="match status" value="1"/>
</dbReference>
<dbReference type="GO" id="GO:0071949">
    <property type="term" value="F:FAD binding"/>
    <property type="evidence" value="ECO:0007669"/>
    <property type="project" value="TreeGrafter"/>
</dbReference>
<dbReference type="OrthoDB" id="5464at2759"/>
<proteinExistence type="inferred from homology"/>
<keyword evidence="5" id="KW-0285">Flavoprotein</keyword>
<protein>
    <recommendedName>
        <fullName evidence="5">Proline dehydrogenase</fullName>
        <ecNumber evidence="5">1.5.5.2</ecNumber>
    </recommendedName>
</protein>
<comment type="cofactor">
    <cofactor evidence="5">
        <name>FAD</name>
        <dbReference type="ChEBI" id="CHEBI:57692"/>
    </cofactor>
</comment>
<keyword evidence="3 5" id="KW-0560">Oxidoreductase</keyword>
<dbReference type="GO" id="GO:0010133">
    <property type="term" value="P:L-proline catabolic process to L-glutamate"/>
    <property type="evidence" value="ECO:0007669"/>
    <property type="project" value="TreeGrafter"/>
</dbReference>
<organism evidence="7 8">
    <name type="scientific">Bugula neritina</name>
    <name type="common">Brown bryozoan</name>
    <name type="synonym">Sertularia neritina</name>
    <dbReference type="NCBI Taxonomy" id="10212"/>
    <lineage>
        <taxon>Eukaryota</taxon>
        <taxon>Metazoa</taxon>
        <taxon>Spiralia</taxon>
        <taxon>Lophotrochozoa</taxon>
        <taxon>Bryozoa</taxon>
        <taxon>Gymnolaemata</taxon>
        <taxon>Cheilostomatida</taxon>
        <taxon>Flustrina</taxon>
        <taxon>Buguloidea</taxon>
        <taxon>Bugulidae</taxon>
        <taxon>Bugula</taxon>
    </lineage>
</organism>
<keyword evidence="5" id="KW-0274">FAD</keyword>
<keyword evidence="8" id="KW-1185">Reference proteome</keyword>